<dbReference type="eggNOG" id="ENOG5030SP3">
    <property type="taxonomic scope" value="Bacteria"/>
</dbReference>
<accession>A0A0A2LZD4</accession>
<evidence type="ECO:0008006" key="4">
    <source>
        <dbReference type="Google" id="ProtNLM"/>
    </source>
</evidence>
<evidence type="ECO:0000313" key="2">
    <source>
        <dbReference type="EMBL" id="KGO81490.1"/>
    </source>
</evidence>
<reference evidence="2 3" key="1">
    <citation type="submission" date="2013-09" db="EMBL/GenBank/DDBJ databases">
        <authorList>
            <person name="Zeng Z."/>
            <person name="Chen C."/>
        </authorList>
    </citation>
    <scope>NUCLEOTIDE SEQUENCE [LARGE SCALE GENOMIC DNA]</scope>
    <source>
        <strain evidence="2 3">F44-8</strain>
    </source>
</reference>
<name>A0A0A2LZD4_9FLAO</name>
<keyword evidence="1" id="KW-0812">Transmembrane</keyword>
<dbReference type="AlphaFoldDB" id="A0A0A2LZD4"/>
<dbReference type="RefSeq" id="WP_035132757.1">
    <property type="nucleotide sequence ID" value="NZ_JRLV01000007.1"/>
</dbReference>
<proteinExistence type="predicted"/>
<keyword evidence="3" id="KW-1185">Reference proteome</keyword>
<keyword evidence="1" id="KW-1133">Transmembrane helix</keyword>
<feature type="transmembrane region" description="Helical" evidence="1">
    <location>
        <begin position="6"/>
        <end position="23"/>
    </location>
</feature>
<organism evidence="2 3">
    <name type="scientific">Flavobacterium beibuense F44-8</name>
    <dbReference type="NCBI Taxonomy" id="1406840"/>
    <lineage>
        <taxon>Bacteria</taxon>
        <taxon>Pseudomonadati</taxon>
        <taxon>Bacteroidota</taxon>
        <taxon>Flavobacteriia</taxon>
        <taxon>Flavobacteriales</taxon>
        <taxon>Flavobacteriaceae</taxon>
        <taxon>Flavobacterium</taxon>
    </lineage>
</organism>
<sequence>MNVSKVIGIILIVISLGVGYIGVNKVADSTKAINFLGIEIDASNESGQMQGFIYLGGAILLFAGGLYAVRKSSN</sequence>
<evidence type="ECO:0000256" key="1">
    <source>
        <dbReference type="SAM" id="Phobius"/>
    </source>
</evidence>
<comment type="caution">
    <text evidence="2">The sequence shown here is derived from an EMBL/GenBank/DDBJ whole genome shotgun (WGS) entry which is preliminary data.</text>
</comment>
<dbReference type="EMBL" id="JRLV01000007">
    <property type="protein sequence ID" value="KGO81490.1"/>
    <property type="molecule type" value="Genomic_DNA"/>
</dbReference>
<keyword evidence="1" id="KW-0472">Membrane</keyword>
<dbReference type="Proteomes" id="UP000030129">
    <property type="component" value="Unassembled WGS sequence"/>
</dbReference>
<evidence type="ECO:0000313" key="3">
    <source>
        <dbReference type="Proteomes" id="UP000030129"/>
    </source>
</evidence>
<feature type="transmembrane region" description="Helical" evidence="1">
    <location>
        <begin position="52"/>
        <end position="69"/>
    </location>
</feature>
<gene>
    <name evidence="2" type="ORF">Q763_07530</name>
</gene>
<protein>
    <recommendedName>
        <fullName evidence="4">Arginyl-tRNA synthetase</fullName>
    </recommendedName>
</protein>